<dbReference type="Gene3D" id="3.40.50.300">
    <property type="entry name" value="P-loop containing nucleotide triphosphate hydrolases"/>
    <property type="match status" value="1"/>
</dbReference>
<evidence type="ECO:0000313" key="7">
    <source>
        <dbReference type="EMBL" id="NSJ50916.1"/>
    </source>
</evidence>
<evidence type="ECO:0000256" key="1">
    <source>
        <dbReference type="ARBA" id="ARBA00005417"/>
    </source>
</evidence>
<keyword evidence="3" id="KW-0547">Nucleotide-binding</keyword>
<feature type="domain" description="ABC transporter" evidence="5">
    <location>
        <begin position="27"/>
        <end position="267"/>
    </location>
</feature>
<dbReference type="PROSITE" id="PS00211">
    <property type="entry name" value="ABC_TRANSPORTER_1"/>
    <property type="match status" value="1"/>
</dbReference>
<dbReference type="PANTHER" id="PTHR43776">
    <property type="entry name" value="TRANSPORT ATP-BINDING PROTEIN"/>
    <property type="match status" value="1"/>
</dbReference>
<name>A0AAW5BZV4_9FIRM</name>
<dbReference type="PANTHER" id="PTHR43776:SF7">
    <property type="entry name" value="D,D-DIPEPTIDE TRANSPORT ATP-BINDING PROTEIN DDPF-RELATED"/>
    <property type="match status" value="1"/>
</dbReference>
<dbReference type="InterPro" id="IPR003593">
    <property type="entry name" value="AAA+_ATPase"/>
</dbReference>
<dbReference type="Pfam" id="PF08352">
    <property type="entry name" value="oligo_HPY"/>
    <property type="match status" value="1"/>
</dbReference>
<accession>A0AAW5BZV4</accession>
<dbReference type="EMBL" id="JAAITT010000032">
    <property type="protein sequence ID" value="NSJ50916.1"/>
    <property type="molecule type" value="Genomic_DNA"/>
</dbReference>
<reference evidence="7 8" key="1">
    <citation type="journal article" date="2020" name="Cell Host Microbe">
        <title>Functional and Genomic Variation between Human-Derived Isolates of Lachnospiraceae Reveals Inter- and Intra-Species Diversity.</title>
        <authorList>
            <person name="Sorbara M.T."/>
            <person name="Littmann E.R."/>
            <person name="Fontana E."/>
            <person name="Moody T.U."/>
            <person name="Kohout C.E."/>
            <person name="Gjonbalaj M."/>
            <person name="Eaton V."/>
            <person name="Seok R."/>
            <person name="Leiner I.M."/>
            <person name="Pamer E.G."/>
        </authorList>
    </citation>
    <scope>NUCLEOTIDE SEQUENCE [LARGE SCALE GENOMIC DNA]</scope>
    <source>
        <strain evidence="7 8">MSK.1.17</strain>
    </source>
</reference>
<evidence type="ECO:0000256" key="4">
    <source>
        <dbReference type="ARBA" id="ARBA00022840"/>
    </source>
</evidence>
<keyword evidence="2" id="KW-0813">Transport</keyword>
<dbReference type="InterPro" id="IPR003439">
    <property type="entry name" value="ABC_transporter-like_ATP-bd"/>
</dbReference>
<dbReference type="Pfam" id="PF00005">
    <property type="entry name" value="ABC_tran"/>
    <property type="match status" value="1"/>
</dbReference>
<dbReference type="GO" id="GO:0005524">
    <property type="term" value="F:ATP binding"/>
    <property type="evidence" value="ECO:0007669"/>
    <property type="project" value="UniProtKB-KW"/>
</dbReference>
<evidence type="ECO:0000313" key="6">
    <source>
        <dbReference type="EMBL" id="MCG4746801.1"/>
    </source>
</evidence>
<evidence type="ECO:0000256" key="2">
    <source>
        <dbReference type="ARBA" id="ARBA00022448"/>
    </source>
</evidence>
<reference evidence="7" key="2">
    <citation type="submission" date="2020-02" db="EMBL/GenBank/DDBJ databases">
        <authorList>
            <person name="Littmann E."/>
            <person name="Sorbara M."/>
        </authorList>
    </citation>
    <scope>NUCLEOTIDE SEQUENCE</scope>
    <source>
        <strain evidence="7">MSK.1.17</strain>
    </source>
</reference>
<dbReference type="InterPro" id="IPR027417">
    <property type="entry name" value="P-loop_NTPase"/>
</dbReference>
<evidence type="ECO:0000313" key="9">
    <source>
        <dbReference type="Proteomes" id="UP001299608"/>
    </source>
</evidence>
<dbReference type="NCBIfam" id="TIGR01727">
    <property type="entry name" value="oligo_HPY"/>
    <property type="match status" value="1"/>
</dbReference>
<evidence type="ECO:0000313" key="8">
    <source>
        <dbReference type="Proteomes" id="UP000669239"/>
    </source>
</evidence>
<comment type="caution">
    <text evidence="6">The sequence shown here is derived from an EMBL/GenBank/DDBJ whole genome shotgun (WGS) entry which is preliminary data.</text>
</comment>
<keyword evidence="8" id="KW-1185">Reference proteome</keyword>
<dbReference type="Proteomes" id="UP000669239">
    <property type="component" value="Unassembled WGS sequence"/>
</dbReference>
<dbReference type="CDD" id="cd03257">
    <property type="entry name" value="ABC_NikE_OppD_transporters"/>
    <property type="match status" value="1"/>
</dbReference>
<sequence length="332" mass="37296">MMEPLIEVKDLSQEFHLTKGLLQSLRLEKGRIVKQDKVVHAVNQVSFQMEKGEVFSLVGESGCGKSTTARTIIRLLEPSGGQVLYKGTDISHLSAHELLPYRKSMQMIFQDPYASLNPRQRVEEIIMEPMLFHGIAKDRKDAREQCMDILNRVGLRPEQAGRYPHQFSGGQRQRIGIARALAVKPEFIIADEPVSALDVSIQAQILNLLMDLKDEFHFSCLFIAHDLSVVRHISDRLGVMYLGSIVEVGDKHTLFGNPLHPYTKVLFSAVPTVGEKPLVEHIDAMGEIPSPVNLPQGCFFCDRCPYAIDRCSRERPALREVKPGHKAACHIL</sequence>
<dbReference type="Proteomes" id="UP001299608">
    <property type="component" value="Unassembled WGS sequence"/>
</dbReference>
<dbReference type="GO" id="GO:0016887">
    <property type="term" value="F:ATP hydrolysis activity"/>
    <property type="evidence" value="ECO:0007669"/>
    <property type="project" value="InterPro"/>
</dbReference>
<dbReference type="EMBL" id="JAKNGE010000018">
    <property type="protein sequence ID" value="MCG4746801.1"/>
    <property type="molecule type" value="Genomic_DNA"/>
</dbReference>
<dbReference type="GO" id="GO:0015833">
    <property type="term" value="P:peptide transport"/>
    <property type="evidence" value="ECO:0007669"/>
    <property type="project" value="InterPro"/>
</dbReference>
<dbReference type="SUPFAM" id="SSF52540">
    <property type="entry name" value="P-loop containing nucleoside triphosphate hydrolases"/>
    <property type="match status" value="1"/>
</dbReference>
<keyword evidence="4 6" id="KW-0067">ATP-binding</keyword>
<organism evidence="6 9">
    <name type="scientific">Enterocloster aldenensis</name>
    <dbReference type="NCBI Taxonomy" id="358742"/>
    <lineage>
        <taxon>Bacteria</taxon>
        <taxon>Bacillati</taxon>
        <taxon>Bacillota</taxon>
        <taxon>Clostridia</taxon>
        <taxon>Lachnospirales</taxon>
        <taxon>Lachnospiraceae</taxon>
        <taxon>Enterocloster</taxon>
    </lineage>
</organism>
<protein>
    <submittedName>
        <fullName evidence="6">ATP-binding cassette domain-containing protein</fullName>
    </submittedName>
</protein>
<dbReference type="GO" id="GO:0055085">
    <property type="term" value="P:transmembrane transport"/>
    <property type="evidence" value="ECO:0007669"/>
    <property type="project" value="UniProtKB-ARBA"/>
</dbReference>
<comment type="similarity">
    <text evidence="1">Belongs to the ABC transporter superfamily.</text>
</comment>
<dbReference type="SMART" id="SM00382">
    <property type="entry name" value="AAA"/>
    <property type="match status" value="1"/>
</dbReference>
<dbReference type="PROSITE" id="PS50893">
    <property type="entry name" value="ABC_TRANSPORTER_2"/>
    <property type="match status" value="1"/>
</dbReference>
<evidence type="ECO:0000256" key="3">
    <source>
        <dbReference type="ARBA" id="ARBA00022741"/>
    </source>
</evidence>
<gene>
    <name evidence="7" type="ORF">G5B36_19705</name>
    <name evidence="6" type="ORF">L0N08_15365</name>
</gene>
<dbReference type="InterPro" id="IPR013563">
    <property type="entry name" value="Oligopep_ABC_C"/>
</dbReference>
<dbReference type="InterPro" id="IPR050319">
    <property type="entry name" value="ABC_transp_ATP-bind"/>
</dbReference>
<dbReference type="AlphaFoldDB" id="A0AAW5BZV4"/>
<proteinExistence type="inferred from homology"/>
<dbReference type="FunFam" id="3.40.50.300:FF:000016">
    <property type="entry name" value="Oligopeptide ABC transporter ATP-binding component"/>
    <property type="match status" value="1"/>
</dbReference>
<reference evidence="6" key="3">
    <citation type="submission" date="2022-01" db="EMBL/GenBank/DDBJ databases">
        <title>Collection of gut derived symbiotic bacterial strains cultured from healthy donors.</title>
        <authorList>
            <person name="Lin H."/>
            <person name="Kohout C."/>
            <person name="Waligurski E."/>
            <person name="Pamer E.G."/>
        </authorList>
    </citation>
    <scope>NUCLEOTIDE SEQUENCE</scope>
    <source>
        <strain evidence="6">DFI.6.55</strain>
    </source>
</reference>
<dbReference type="RefSeq" id="WP_202048814.1">
    <property type="nucleotide sequence ID" value="NZ_JAAITT010000032.1"/>
</dbReference>
<dbReference type="InterPro" id="IPR017871">
    <property type="entry name" value="ABC_transporter-like_CS"/>
</dbReference>
<evidence type="ECO:0000259" key="5">
    <source>
        <dbReference type="PROSITE" id="PS50893"/>
    </source>
</evidence>